<evidence type="ECO:0000313" key="3">
    <source>
        <dbReference type="Proteomes" id="UP000016933"/>
    </source>
</evidence>
<evidence type="ECO:0000256" key="1">
    <source>
        <dbReference type="SAM" id="MobiDB-lite"/>
    </source>
</evidence>
<reference evidence="2 3" key="2">
    <citation type="journal article" date="2012" name="PLoS Pathog.">
        <title>Diverse lifestyles and strategies of plant pathogenesis encoded in the genomes of eighteen Dothideomycetes fungi.</title>
        <authorList>
            <person name="Ohm R.A."/>
            <person name="Feau N."/>
            <person name="Henrissat B."/>
            <person name="Schoch C.L."/>
            <person name="Horwitz B.A."/>
            <person name="Barry K.W."/>
            <person name="Condon B.J."/>
            <person name="Copeland A.C."/>
            <person name="Dhillon B."/>
            <person name="Glaser F."/>
            <person name="Hesse C.N."/>
            <person name="Kosti I."/>
            <person name="LaButti K."/>
            <person name="Lindquist E.A."/>
            <person name="Lucas S."/>
            <person name="Salamov A.A."/>
            <person name="Bradshaw R.E."/>
            <person name="Ciuffetti L."/>
            <person name="Hamelin R.C."/>
            <person name="Kema G.H.J."/>
            <person name="Lawrence C."/>
            <person name="Scott J.A."/>
            <person name="Spatafora J.W."/>
            <person name="Turgeon B.G."/>
            <person name="de Wit P.J.G.M."/>
            <person name="Zhong S."/>
            <person name="Goodwin S.B."/>
            <person name="Grigoriev I.V."/>
        </authorList>
    </citation>
    <scope>NUCLEOTIDE SEQUENCE [LARGE SCALE GENOMIC DNA]</scope>
    <source>
        <strain evidence="3">NZE10 / CBS 128990</strain>
    </source>
</reference>
<dbReference type="CDD" id="cd02440">
    <property type="entry name" value="AdoMet_MTases"/>
    <property type="match status" value="1"/>
</dbReference>
<protein>
    <recommendedName>
        <fullName evidence="4">S-adenosyl-L-methionine-dependent methyltransferase</fullName>
    </recommendedName>
</protein>
<dbReference type="OrthoDB" id="2013972at2759"/>
<dbReference type="eggNOG" id="ENOG502S6PS">
    <property type="taxonomic scope" value="Eukaryota"/>
</dbReference>
<dbReference type="Pfam" id="PF13489">
    <property type="entry name" value="Methyltransf_23"/>
    <property type="match status" value="1"/>
</dbReference>
<dbReference type="Gene3D" id="3.40.50.150">
    <property type="entry name" value="Vaccinia Virus protein VP39"/>
    <property type="match status" value="1"/>
</dbReference>
<evidence type="ECO:0008006" key="4">
    <source>
        <dbReference type="Google" id="ProtNLM"/>
    </source>
</evidence>
<organism evidence="2 3">
    <name type="scientific">Dothistroma septosporum (strain NZE10 / CBS 128990)</name>
    <name type="common">Red band needle blight fungus</name>
    <name type="synonym">Mycosphaerella pini</name>
    <dbReference type="NCBI Taxonomy" id="675120"/>
    <lineage>
        <taxon>Eukaryota</taxon>
        <taxon>Fungi</taxon>
        <taxon>Dikarya</taxon>
        <taxon>Ascomycota</taxon>
        <taxon>Pezizomycotina</taxon>
        <taxon>Dothideomycetes</taxon>
        <taxon>Dothideomycetidae</taxon>
        <taxon>Mycosphaerellales</taxon>
        <taxon>Mycosphaerellaceae</taxon>
        <taxon>Dothistroma</taxon>
    </lineage>
</organism>
<feature type="region of interest" description="Disordered" evidence="1">
    <location>
        <begin position="1"/>
        <end position="26"/>
    </location>
</feature>
<dbReference type="HOGENOM" id="CLU_010595_1_0_1"/>
<dbReference type="Proteomes" id="UP000016933">
    <property type="component" value="Unassembled WGS sequence"/>
</dbReference>
<accession>M2XKK0</accession>
<sequence length="331" mass="37930">MDMQLDQVEVEARDSGDAFSDDSGYDEGYLSTESVASSIFEYEQENGRTYHAFRRGKYVMPNDESEQERMDITYHSIRLTLEEQHFVAPIQKPRMILDIGTGTGIWAIDVADDFPHAQVIGTDLSPIQPTAVPPNLEFQIADADETWTFNQQFDFVHSRLINGFSVKSWEFFYEQAFKVLQPGGWVENQEFDLNFGSDDNTFPEDSAVQRWENLWEAGIQKFGLTGRCYPEQMKLAMEKAGFINVAIKPYKIPIGPWPKNKRLREAGLLFLVGLLEGVSGLSLRTFTQGLGWTVEELEVLLMEVKHEWKQKRIHTYCPLYVVHGQKPPSAR</sequence>
<dbReference type="PANTHER" id="PTHR43591">
    <property type="entry name" value="METHYLTRANSFERASE"/>
    <property type="match status" value="1"/>
</dbReference>
<dbReference type="EMBL" id="KB446540">
    <property type="protein sequence ID" value="EME43022.1"/>
    <property type="molecule type" value="Genomic_DNA"/>
</dbReference>
<reference evidence="3" key="1">
    <citation type="journal article" date="2012" name="PLoS Genet.">
        <title>The genomes of the fungal plant pathogens Cladosporium fulvum and Dothistroma septosporum reveal adaptation to different hosts and lifestyles but also signatures of common ancestry.</title>
        <authorList>
            <person name="de Wit P.J.G.M."/>
            <person name="van der Burgt A."/>
            <person name="Oekmen B."/>
            <person name="Stergiopoulos I."/>
            <person name="Abd-Elsalam K.A."/>
            <person name="Aerts A.L."/>
            <person name="Bahkali A.H."/>
            <person name="Beenen H.G."/>
            <person name="Chettri P."/>
            <person name="Cox M.P."/>
            <person name="Datema E."/>
            <person name="de Vries R.P."/>
            <person name="Dhillon B."/>
            <person name="Ganley A.R."/>
            <person name="Griffiths S.A."/>
            <person name="Guo Y."/>
            <person name="Hamelin R.C."/>
            <person name="Henrissat B."/>
            <person name="Kabir M.S."/>
            <person name="Jashni M.K."/>
            <person name="Kema G."/>
            <person name="Klaubauf S."/>
            <person name="Lapidus A."/>
            <person name="Levasseur A."/>
            <person name="Lindquist E."/>
            <person name="Mehrabi R."/>
            <person name="Ohm R.A."/>
            <person name="Owen T.J."/>
            <person name="Salamov A."/>
            <person name="Schwelm A."/>
            <person name="Schijlen E."/>
            <person name="Sun H."/>
            <person name="van den Burg H.A."/>
            <person name="van Ham R.C.H.J."/>
            <person name="Zhang S."/>
            <person name="Goodwin S.B."/>
            <person name="Grigoriev I.V."/>
            <person name="Collemare J."/>
            <person name="Bradshaw R.E."/>
        </authorList>
    </citation>
    <scope>NUCLEOTIDE SEQUENCE [LARGE SCALE GENOMIC DNA]</scope>
    <source>
        <strain evidence="3">NZE10 / CBS 128990</strain>
    </source>
</reference>
<dbReference type="STRING" id="675120.M2XKK0"/>
<dbReference type="AlphaFoldDB" id="M2XKK0"/>
<keyword evidence="3" id="KW-1185">Reference proteome</keyword>
<dbReference type="SUPFAM" id="SSF53335">
    <property type="entry name" value="S-adenosyl-L-methionine-dependent methyltransferases"/>
    <property type="match status" value="1"/>
</dbReference>
<gene>
    <name evidence="2" type="ORF">DOTSEDRAFT_72425</name>
</gene>
<evidence type="ECO:0000313" key="2">
    <source>
        <dbReference type="EMBL" id="EME43022.1"/>
    </source>
</evidence>
<dbReference type="InterPro" id="IPR029063">
    <property type="entry name" value="SAM-dependent_MTases_sf"/>
</dbReference>
<proteinExistence type="predicted"/>
<dbReference type="OMA" id="ERMDITY"/>
<name>M2XKK0_DOTSN</name>
<dbReference type="PANTHER" id="PTHR43591:SF10">
    <property type="entry name" value="ABC TRANSMEMBRANE TYPE-1 DOMAIN-CONTAINING PROTEIN-RELATED"/>
    <property type="match status" value="1"/>
</dbReference>
<dbReference type="GO" id="GO:0008168">
    <property type="term" value="F:methyltransferase activity"/>
    <property type="evidence" value="ECO:0007669"/>
    <property type="project" value="TreeGrafter"/>
</dbReference>